<dbReference type="RefSeq" id="WP_200591228.1">
    <property type="nucleotide sequence ID" value="NZ_JAEPBG010000002.1"/>
</dbReference>
<evidence type="ECO:0000313" key="2">
    <source>
        <dbReference type="Proteomes" id="UP000622890"/>
    </source>
</evidence>
<name>A0A934W5Y5_9BURK</name>
<keyword evidence="2" id="KW-1185">Reference proteome</keyword>
<gene>
    <name evidence="1" type="ORF">JJB74_07710</name>
</gene>
<dbReference type="AlphaFoldDB" id="A0A934W5Y5"/>
<comment type="caution">
    <text evidence="1">The sequence shown here is derived from an EMBL/GenBank/DDBJ whole genome shotgun (WGS) entry which is preliminary data.</text>
</comment>
<accession>A0A934W5Y5</accession>
<sequence>MKTWTTTAGTATTQASAIAQKAKNMVLNRYASPLTNFLGWFSIGLGLTQLLAPRQTCEAIGVGNHSTLMRTLGLREMSAGAGILMAEKPSYWLWSRVAGDAMDLSLLGVSLKDGGGRDPSRTAWASAAVAGIAALDLYAAVRQMGEERI</sequence>
<dbReference type="Proteomes" id="UP000622890">
    <property type="component" value="Unassembled WGS sequence"/>
</dbReference>
<proteinExistence type="predicted"/>
<protein>
    <submittedName>
        <fullName evidence="1">Uncharacterized protein</fullName>
    </submittedName>
</protein>
<evidence type="ECO:0000313" key="1">
    <source>
        <dbReference type="EMBL" id="MBK4734485.1"/>
    </source>
</evidence>
<organism evidence="1 2">
    <name type="scientific">Noviherbaspirillum pedocola</name>
    <dbReference type="NCBI Taxonomy" id="2801341"/>
    <lineage>
        <taxon>Bacteria</taxon>
        <taxon>Pseudomonadati</taxon>
        <taxon>Pseudomonadota</taxon>
        <taxon>Betaproteobacteria</taxon>
        <taxon>Burkholderiales</taxon>
        <taxon>Oxalobacteraceae</taxon>
        <taxon>Noviherbaspirillum</taxon>
    </lineage>
</organism>
<reference evidence="1" key="1">
    <citation type="submission" date="2021-01" db="EMBL/GenBank/DDBJ databases">
        <title>Genome sequence of strain Noviherbaspirillum sp. DKR-6.</title>
        <authorList>
            <person name="Chaudhary D.K."/>
        </authorList>
    </citation>
    <scope>NUCLEOTIDE SEQUENCE</scope>
    <source>
        <strain evidence="1">DKR-6</strain>
    </source>
</reference>
<dbReference type="EMBL" id="JAEPBG010000002">
    <property type="protein sequence ID" value="MBK4734485.1"/>
    <property type="molecule type" value="Genomic_DNA"/>
</dbReference>